<dbReference type="RefSeq" id="WP_010007507.1">
    <property type="nucleotide sequence ID" value="NZ_JAGYGP010000004.1"/>
</dbReference>
<dbReference type="SMART" id="SM00278">
    <property type="entry name" value="HhH1"/>
    <property type="match status" value="2"/>
</dbReference>
<dbReference type="SUPFAM" id="SSF47781">
    <property type="entry name" value="RuvA domain 2-like"/>
    <property type="match status" value="1"/>
</dbReference>
<comment type="caution">
    <text evidence="6">Lacks conserved residue(s) required for the propagation of feature annotation.</text>
</comment>
<organism evidence="8 9">
    <name type="scientific">Leuconostoc fallax</name>
    <dbReference type="NCBI Taxonomy" id="1251"/>
    <lineage>
        <taxon>Bacteria</taxon>
        <taxon>Bacillati</taxon>
        <taxon>Bacillota</taxon>
        <taxon>Bacilli</taxon>
        <taxon>Lactobacillales</taxon>
        <taxon>Lactobacillaceae</taxon>
        <taxon>Leuconostoc</taxon>
    </lineage>
</organism>
<keyword evidence="5 6" id="KW-0234">DNA repair</keyword>
<feature type="region of interest" description="Domain III" evidence="6">
    <location>
        <begin position="147"/>
        <end position="196"/>
    </location>
</feature>
<dbReference type="GO" id="GO:0005524">
    <property type="term" value="F:ATP binding"/>
    <property type="evidence" value="ECO:0007669"/>
    <property type="project" value="InterPro"/>
</dbReference>
<dbReference type="Pfam" id="PF07499">
    <property type="entry name" value="RuvA_C"/>
    <property type="match status" value="1"/>
</dbReference>
<dbReference type="AlphaFoldDB" id="A0A4R5NB38"/>
<dbReference type="Gene3D" id="2.40.50.140">
    <property type="entry name" value="Nucleic acid-binding proteins"/>
    <property type="match status" value="1"/>
</dbReference>
<comment type="similarity">
    <text evidence="6">Belongs to the RuvA family.</text>
</comment>
<dbReference type="GO" id="GO:0048476">
    <property type="term" value="C:Holliday junction resolvase complex"/>
    <property type="evidence" value="ECO:0007669"/>
    <property type="project" value="UniProtKB-UniRule"/>
</dbReference>
<dbReference type="CDD" id="cd14332">
    <property type="entry name" value="UBA_RuvA_C"/>
    <property type="match status" value="1"/>
</dbReference>
<dbReference type="InterPro" id="IPR010994">
    <property type="entry name" value="RuvA_2-like"/>
</dbReference>
<dbReference type="GO" id="GO:0009378">
    <property type="term" value="F:four-way junction helicase activity"/>
    <property type="evidence" value="ECO:0007669"/>
    <property type="project" value="InterPro"/>
</dbReference>
<evidence type="ECO:0000256" key="2">
    <source>
        <dbReference type="ARBA" id="ARBA00022763"/>
    </source>
</evidence>
<dbReference type="SUPFAM" id="SSF46929">
    <property type="entry name" value="DNA helicase RuvA subunit, C-terminal domain"/>
    <property type="match status" value="1"/>
</dbReference>
<keyword evidence="3 6" id="KW-0238">DNA-binding</keyword>
<sequence>MYEYINGLITLVEPAYLVVENNGIGYRLNIANPYRFTEKTSRIFYIEQIVRETEISLYGFADASEKKLFNKLLDVSGIGPKSALAILASDSAIGLASAVENDDVSYLTQFPGVGKKTAQQIILDLKGKLDDLVSAADAPEQSIVSKQDHRALDDALDALIALGYTSRDVKMIGKKLDGVVDTTDGYIRQALKLLVK</sequence>
<dbReference type="SUPFAM" id="SSF50249">
    <property type="entry name" value="Nucleic acid-binding proteins"/>
    <property type="match status" value="1"/>
</dbReference>
<accession>A0A4R5NB38</accession>
<comment type="function">
    <text evidence="6">The RuvA-RuvB-RuvC complex processes Holliday junction (HJ) DNA during genetic recombination and DNA repair, while the RuvA-RuvB complex plays an important role in the rescue of blocked DNA replication forks via replication fork reversal (RFR). RuvA specifically binds to HJ cruciform DNA, conferring on it an open structure. The RuvB hexamer acts as an ATP-dependent pump, pulling dsDNA into and through the RuvAB complex. HJ branch migration allows RuvC to scan DNA until it finds its consensus sequence, where it cleaves and resolves the cruciform DNA.</text>
</comment>
<protein>
    <recommendedName>
        <fullName evidence="6">Holliday junction branch migration complex subunit RuvA</fullName>
    </recommendedName>
</protein>
<dbReference type="GO" id="GO:0006281">
    <property type="term" value="P:DNA repair"/>
    <property type="evidence" value="ECO:0007669"/>
    <property type="project" value="UniProtKB-UniRule"/>
</dbReference>
<dbReference type="InterPro" id="IPR003583">
    <property type="entry name" value="Hlx-hairpin-Hlx_DNA-bd_motif"/>
</dbReference>
<dbReference type="NCBIfam" id="TIGR00084">
    <property type="entry name" value="ruvA"/>
    <property type="match status" value="1"/>
</dbReference>
<evidence type="ECO:0000256" key="4">
    <source>
        <dbReference type="ARBA" id="ARBA00023172"/>
    </source>
</evidence>
<evidence type="ECO:0000313" key="8">
    <source>
        <dbReference type="EMBL" id="TDG69066.1"/>
    </source>
</evidence>
<name>A0A4R5NB38_9LACO</name>
<evidence type="ECO:0000259" key="7">
    <source>
        <dbReference type="SMART" id="SM00278"/>
    </source>
</evidence>
<dbReference type="GO" id="GO:0006310">
    <property type="term" value="P:DNA recombination"/>
    <property type="evidence" value="ECO:0007669"/>
    <property type="project" value="UniProtKB-UniRule"/>
</dbReference>
<dbReference type="Proteomes" id="UP000295681">
    <property type="component" value="Unassembled WGS sequence"/>
</dbReference>
<dbReference type="InterPro" id="IPR013849">
    <property type="entry name" value="DNA_helicase_Holl-junc_RuvA_I"/>
</dbReference>
<comment type="domain">
    <text evidence="6">Has three domains with a flexible linker between the domains II and III and assumes an 'L' shape. Domain III is highly mobile and contacts RuvB.</text>
</comment>
<dbReference type="InterPro" id="IPR011114">
    <property type="entry name" value="RuvA_C"/>
</dbReference>
<dbReference type="EMBL" id="PUFI01000007">
    <property type="protein sequence ID" value="TDG69066.1"/>
    <property type="molecule type" value="Genomic_DNA"/>
</dbReference>
<evidence type="ECO:0000256" key="6">
    <source>
        <dbReference type="HAMAP-Rule" id="MF_00031"/>
    </source>
</evidence>
<evidence type="ECO:0000256" key="3">
    <source>
        <dbReference type="ARBA" id="ARBA00023125"/>
    </source>
</evidence>
<dbReference type="InterPro" id="IPR012340">
    <property type="entry name" value="NA-bd_OB-fold"/>
</dbReference>
<proteinExistence type="inferred from homology"/>
<comment type="caution">
    <text evidence="8">The sequence shown here is derived from an EMBL/GenBank/DDBJ whole genome shotgun (WGS) entry which is preliminary data.</text>
</comment>
<comment type="subcellular location">
    <subcellularLocation>
        <location evidence="6">Cytoplasm</location>
    </subcellularLocation>
</comment>
<dbReference type="Gene3D" id="1.10.150.20">
    <property type="entry name" value="5' to 3' exonuclease, C-terminal subdomain"/>
    <property type="match status" value="1"/>
</dbReference>
<keyword evidence="2 6" id="KW-0227">DNA damage</keyword>
<dbReference type="Pfam" id="PF14520">
    <property type="entry name" value="HHH_5"/>
    <property type="match status" value="1"/>
</dbReference>
<dbReference type="GO" id="GO:0005737">
    <property type="term" value="C:cytoplasm"/>
    <property type="evidence" value="ECO:0007669"/>
    <property type="project" value="UniProtKB-SubCell"/>
</dbReference>
<gene>
    <name evidence="6" type="primary">ruvA</name>
    <name evidence="8" type="ORF">C5L23_001197</name>
</gene>
<dbReference type="STRING" id="907931.GCA_000165675_01157"/>
<feature type="domain" description="Helix-hairpin-helix DNA-binding motif class 1" evidence="7">
    <location>
        <begin position="70"/>
        <end position="89"/>
    </location>
</feature>
<dbReference type="InterPro" id="IPR036267">
    <property type="entry name" value="RuvA_C_sf"/>
</dbReference>
<keyword evidence="1 6" id="KW-0963">Cytoplasm</keyword>
<dbReference type="GO" id="GO:0000400">
    <property type="term" value="F:four-way junction DNA binding"/>
    <property type="evidence" value="ECO:0007669"/>
    <property type="project" value="UniProtKB-UniRule"/>
</dbReference>
<evidence type="ECO:0000256" key="1">
    <source>
        <dbReference type="ARBA" id="ARBA00022490"/>
    </source>
</evidence>
<dbReference type="InterPro" id="IPR000085">
    <property type="entry name" value="RuvA"/>
</dbReference>
<feature type="domain" description="Helix-hairpin-helix DNA-binding motif class 1" evidence="7">
    <location>
        <begin position="105"/>
        <end position="124"/>
    </location>
</feature>
<keyword evidence="9" id="KW-1185">Reference proteome</keyword>
<dbReference type="Gene3D" id="1.10.8.10">
    <property type="entry name" value="DNA helicase RuvA subunit, C-terminal domain"/>
    <property type="match status" value="1"/>
</dbReference>
<evidence type="ECO:0000313" key="9">
    <source>
        <dbReference type="Proteomes" id="UP000295681"/>
    </source>
</evidence>
<evidence type="ECO:0000256" key="5">
    <source>
        <dbReference type="ARBA" id="ARBA00023204"/>
    </source>
</evidence>
<dbReference type="HAMAP" id="MF_00031">
    <property type="entry name" value="DNA_HJ_migration_RuvA"/>
    <property type="match status" value="1"/>
</dbReference>
<reference evidence="8 9" key="1">
    <citation type="journal article" date="2019" name="Appl. Microbiol. Biotechnol.">
        <title>Uncovering carbohydrate metabolism through a genotype-phenotype association study of 56 lactic acid bacteria genomes.</title>
        <authorList>
            <person name="Buron-Moles G."/>
            <person name="Chailyan A."/>
            <person name="Dolejs I."/>
            <person name="Forster J."/>
            <person name="Miks M.H."/>
        </authorList>
    </citation>
    <scope>NUCLEOTIDE SEQUENCE [LARGE SCALE GENOMIC DNA]</scope>
    <source>
        <strain evidence="8 9">ATCC 700006</strain>
    </source>
</reference>
<keyword evidence="4 6" id="KW-0233">DNA recombination</keyword>
<dbReference type="Pfam" id="PF01330">
    <property type="entry name" value="RuvA_N"/>
    <property type="match status" value="1"/>
</dbReference>
<comment type="subunit">
    <text evidence="6">Homotetramer. Forms an RuvA(8)-RuvB(12)-Holliday junction (HJ) complex. HJ DNA is sandwiched between 2 RuvA tetramers; dsDNA enters through RuvA and exits via RuvB. An RuvB hexamer assembles on each DNA strand where it exits the tetramer. Each RuvB hexamer is contacted by two RuvA subunits (via domain III) on 2 adjacent RuvB subunits; this complex drives branch migration. In the full resolvosome a probable DNA-RuvA(4)-RuvB(12)-RuvC(2) complex forms which resolves the HJ.</text>
</comment>
<dbReference type="GO" id="GO:0009379">
    <property type="term" value="C:Holliday junction helicase complex"/>
    <property type="evidence" value="ECO:0007669"/>
    <property type="project" value="InterPro"/>
</dbReference>